<dbReference type="SUPFAM" id="SSF55729">
    <property type="entry name" value="Acyl-CoA N-acyltransferases (Nat)"/>
    <property type="match status" value="1"/>
</dbReference>
<dbReference type="Proteomes" id="UP000184050">
    <property type="component" value="Unassembled WGS sequence"/>
</dbReference>
<dbReference type="InterPro" id="IPR016181">
    <property type="entry name" value="Acyl_CoA_acyltransferase"/>
</dbReference>
<accession>A0A1M6LRM2</accession>
<dbReference type="AlphaFoldDB" id="A0A1M6LRM2"/>
<dbReference type="OrthoDB" id="9811523at2"/>
<dbReference type="EMBL" id="FQZE01000028">
    <property type="protein sequence ID" value="SHJ73762.1"/>
    <property type="molecule type" value="Genomic_DNA"/>
</dbReference>
<dbReference type="InterPro" id="IPR000182">
    <property type="entry name" value="GNAT_dom"/>
</dbReference>
<dbReference type="GO" id="GO:0016747">
    <property type="term" value="F:acyltransferase activity, transferring groups other than amino-acyl groups"/>
    <property type="evidence" value="ECO:0007669"/>
    <property type="project" value="InterPro"/>
</dbReference>
<evidence type="ECO:0000313" key="3">
    <source>
        <dbReference type="Proteomes" id="UP000184050"/>
    </source>
</evidence>
<proteinExistence type="predicted"/>
<name>A0A1M6LRM2_9BACT</name>
<evidence type="ECO:0000259" key="1">
    <source>
        <dbReference type="PROSITE" id="PS51186"/>
    </source>
</evidence>
<dbReference type="RefSeq" id="WP_073171798.1">
    <property type="nucleotide sequence ID" value="NZ_FQZE01000028.1"/>
</dbReference>
<gene>
    <name evidence="2" type="ORF">SAMN05444280_1282</name>
</gene>
<keyword evidence="3" id="KW-1185">Reference proteome</keyword>
<dbReference type="Gene3D" id="3.40.630.30">
    <property type="match status" value="1"/>
</dbReference>
<protein>
    <submittedName>
        <fullName evidence="2">Acetyltransferase (GNAT) domain-containing protein</fullName>
    </submittedName>
</protein>
<dbReference type="STRING" id="1168035.SAMN05444280_1282"/>
<dbReference type="PROSITE" id="PS51186">
    <property type="entry name" value="GNAT"/>
    <property type="match status" value="1"/>
</dbReference>
<organism evidence="2 3">
    <name type="scientific">Tangfeifania diversioriginum</name>
    <dbReference type="NCBI Taxonomy" id="1168035"/>
    <lineage>
        <taxon>Bacteria</taxon>
        <taxon>Pseudomonadati</taxon>
        <taxon>Bacteroidota</taxon>
        <taxon>Bacteroidia</taxon>
        <taxon>Marinilabiliales</taxon>
        <taxon>Prolixibacteraceae</taxon>
        <taxon>Tangfeifania</taxon>
    </lineage>
</organism>
<dbReference type="Pfam" id="PF00583">
    <property type="entry name" value="Acetyltransf_1"/>
    <property type="match status" value="1"/>
</dbReference>
<reference evidence="2 3" key="1">
    <citation type="submission" date="2016-11" db="EMBL/GenBank/DDBJ databases">
        <authorList>
            <person name="Jaros S."/>
            <person name="Januszkiewicz K."/>
            <person name="Wedrychowicz H."/>
        </authorList>
    </citation>
    <scope>NUCLEOTIDE SEQUENCE [LARGE SCALE GENOMIC DNA]</scope>
    <source>
        <strain evidence="2 3">DSM 27063</strain>
    </source>
</reference>
<evidence type="ECO:0000313" key="2">
    <source>
        <dbReference type="EMBL" id="SHJ73762.1"/>
    </source>
</evidence>
<sequence>MIDFQISDKPFNEDKIAEILTHYDDYFIPKISDRKNIVEYARKLSSNATFILAKNKRKIVGFTAFYFNPVPKTTYLTLIATDRNLQGTGIGKSMIYKLIEFCTTHNSAGILLEMRANNLKLFNFYDSLGFEVKEKFSSSLNGETRYHMYLPITK</sequence>
<feature type="domain" description="N-acetyltransferase" evidence="1">
    <location>
        <begin position="6"/>
        <end position="153"/>
    </location>
</feature>
<keyword evidence="2" id="KW-0808">Transferase</keyword>